<dbReference type="InterPro" id="IPR015422">
    <property type="entry name" value="PyrdxlP-dep_Trfase_small"/>
</dbReference>
<comment type="cofactor">
    <cofactor evidence="1">
        <name>pyridoxal 5'-phosphate</name>
        <dbReference type="ChEBI" id="CHEBI:597326"/>
    </cofactor>
</comment>
<dbReference type="PANTHER" id="PTHR43713">
    <property type="entry name" value="GLUTAMATE-1-SEMIALDEHYDE 2,1-AMINOMUTASE"/>
    <property type="match status" value="1"/>
</dbReference>
<gene>
    <name evidence="4" type="ORF">GGQ64_005029</name>
</gene>
<reference evidence="4 5" key="1">
    <citation type="submission" date="2020-08" db="EMBL/GenBank/DDBJ databases">
        <title>Genomic Encyclopedia of Type Strains, Phase IV (KMG-IV): sequencing the most valuable type-strain genomes for metagenomic binning, comparative biology and taxonomic classification.</title>
        <authorList>
            <person name="Goeker M."/>
        </authorList>
    </citation>
    <scope>NUCLEOTIDE SEQUENCE [LARGE SCALE GENOMIC DNA]</scope>
    <source>
        <strain evidence="4 5">DSM 100211</strain>
    </source>
</reference>
<proteinExistence type="inferred from homology"/>
<keyword evidence="5" id="KW-1185">Reference proteome</keyword>
<dbReference type="InterPro" id="IPR015421">
    <property type="entry name" value="PyrdxlP-dep_Trfase_major"/>
</dbReference>
<keyword evidence="2 3" id="KW-0663">Pyridoxal phosphate</keyword>
<accession>A0A7W6DIS5</accession>
<comment type="similarity">
    <text evidence="3">Belongs to the class-III pyridoxal-phosphate-dependent aminotransferase family.</text>
</comment>
<organism evidence="4 5">
    <name type="scientific">Mycoplana azooxidifex</name>
    <dbReference type="NCBI Taxonomy" id="1636188"/>
    <lineage>
        <taxon>Bacteria</taxon>
        <taxon>Pseudomonadati</taxon>
        <taxon>Pseudomonadota</taxon>
        <taxon>Alphaproteobacteria</taxon>
        <taxon>Hyphomicrobiales</taxon>
        <taxon>Rhizobiaceae</taxon>
        <taxon>Mycoplana</taxon>
    </lineage>
</organism>
<dbReference type="Gene3D" id="3.40.640.10">
    <property type="entry name" value="Type I PLP-dependent aspartate aminotransferase-like (Major domain)"/>
    <property type="match status" value="1"/>
</dbReference>
<dbReference type="SUPFAM" id="SSF53383">
    <property type="entry name" value="PLP-dependent transferases"/>
    <property type="match status" value="1"/>
</dbReference>
<dbReference type="CDD" id="cd00610">
    <property type="entry name" value="OAT_like"/>
    <property type="match status" value="1"/>
</dbReference>
<dbReference type="EC" id="5.4.3.8" evidence="4"/>
<evidence type="ECO:0000256" key="2">
    <source>
        <dbReference type="ARBA" id="ARBA00022898"/>
    </source>
</evidence>
<dbReference type="PANTHER" id="PTHR43713:SF3">
    <property type="entry name" value="GLUTAMATE-1-SEMIALDEHYDE 2,1-AMINOMUTASE 1, CHLOROPLASTIC-RELATED"/>
    <property type="match status" value="1"/>
</dbReference>
<keyword evidence="4" id="KW-0413">Isomerase</keyword>
<dbReference type="AlphaFoldDB" id="A0A7W6DIS5"/>
<dbReference type="InterPro" id="IPR015424">
    <property type="entry name" value="PyrdxlP-dep_Trfase"/>
</dbReference>
<dbReference type="GO" id="GO:0042286">
    <property type="term" value="F:glutamate-1-semialdehyde 2,1-aminomutase activity"/>
    <property type="evidence" value="ECO:0007669"/>
    <property type="project" value="UniProtKB-EC"/>
</dbReference>
<dbReference type="GO" id="GO:0030170">
    <property type="term" value="F:pyridoxal phosphate binding"/>
    <property type="evidence" value="ECO:0007669"/>
    <property type="project" value="InterPro"/>
</dbReference>
<protein>
    <submittedName>
        <fullName evidence="4">Glutamate-1-semialdehyde 2,1-aminomutase</fullName>
        <ecNumber evidence="4">5.4.3.8</ecNumber>
    </submittedName>
</protein>
<evidence type="ECO:0000256" key="1">
    <source>
        <dbReference type="ARBA" id="ARBA00001933"/>
    </source>
</evidence>
<dbReference type="Gene3D" id="3.90.1150.10">
    <property type="entry name" value="Aspartate Aminotransferase, domain 1"/>
    <property type="match status" value="1"/>
</dbReference>
<dbReference type="InterPro" id="IPR005814">
    <property type="entry name" value="Aminotrans_3"/>
</dbReference>
<dbReference type="Pfam" id="PF00202">
    <property type="entry name" value="Aminotran_3"/>
    <property type="match status" value="1"/>
</dbReference>
<name>A0A7W6DIS5_9HYPH</name>
<evidence type="ECO:0000256" key="3">
    <source>
        <dbReference type="RuleBase" id="RU003560"/>
    </source>
</evidence>
<sequence>MSSRLYRRGCRVLPGGLTRSTIDLDPHPIYMAAGKGAYVTDVDGNRFLDLNNNFTTLIHGHGYEPVADAVSRLLRSGTCFANPTEHEIALAELLVSRIPAMEQVRFVNTGTEAVMFALKAARAFTGRPAIVRFSGAYHGAYDWAENGQNGLPSGFAPRLQAYRGAPESISDDVVVLDFNRIDALEDALAAHAGRLAAILIDPVPSRAGLLAPLPEFLERLSSFARRNGTLIIADEVLNLRQGYQGASARFGLRPDLITAGKIIGGGFPIGAIGGRAEVMQVFRSDGKSPAVPQGGTFAANPVSMVAGLVAMEAMTPDAFVQLEDLGNGLRTRLTAIAARHDAAFTIAGSASLFRIHAKRTLPTTYADAVMSGAEAKIMRRLGRFFLGRGVLLPFGAAACLSTAMTACEIDAIAEAFEMFITTDQERSQESQS</sequence>
<evidence type="ECO:0000313" key="4">
    <source>
        <dbReference type="EMBL" id="MBB3979784.1"/>
    </source>
</evidence>
<dbReference type="GO" id="GO:0008483">
    <property type="term" value="F:transaminase activity"/>
    <property type="evidence" value="ECO:0007669"/>
    <property type="project" value="InterPro"/>
</dbReference>
<dbReference type="EMBL" id="JACIEE010000013">
    <property type="protein sequence ID" value="MBB3979784.1"/>
    <property type="molecule type" value="Genomic_DNA"/>
</dbReference>
<comment type="caution">
    <text evidence="4">The sequence shown here is derived from an EMBL/GenBank/DDBJ whole genome shotgun (WGS) entry which is preliminary data.</text>
</comment>
<dbReference type="Proteomes" id="UP000574761">
    <property type="component" value="Unassembled WGS sequence"/>
</dbReference>
<evidence type="ECO:0000313" key="5">
    <source>
        <dbReference type="Proteomes" id="UP000574761"/>
    </source>
</evidence>